<keyword evidence="3" id="KW-1185">Reference proteome</keyword>
<organism evidence="2 3">
    <name type="scientific">Knipowitschia caucasica</name>
    <name type="common">Caucasian dwarf goby</name>
    <name type="synonym">Pomatoschistus caucasicus</name>
    <dbReference type="NCBI Taxonomy" id="637954"/>
    <lineage>
        <taxon>Eukaryota</taxon>
        <taxon>Metazoa</taxon>
        <taxon>Chordata</taxon>
        <taxon>Craniata</taxon>
        <taxon>Vertebrata</taxon>
        <taxon>Euteleostomi</taxon>
        <taxon>Actinopterygii</taxon>
        <taxon>Neopterygii</taxon>
        <taxon>Teleostei</taxon>
        <taxon>Neoteleostei</taxon>
        <taxon>Acanthomorphata</taxon>
        <taxon>Gobiaria</taxon>
        <taxon>Gobiiformes</taxon>
        <taxon>Gobioidei</taxon>
        <taxon>Gobiidae</taxon>
        <taxon>Gobiinae</taxon>
        <taxon>Knipowitschia</taxon>
    </lineage>
</organism>
<dbReference type="Proteomes" id="UP001497482">
    <property type="component" value="Chromosome 20"/>
</dbReference>
<dbReference type="AlphaFoldDB" id="A0AAV2L0R7"/>
<dbReference type="EMBL" id="OZ035842">
    <property type="protein sequence ID" value="CAL1595921.1"/>
    <property type="molecule type" value="Genomic_DNA"/>
</dbReference>
<accession>A0AAV2L0R7</accession>
<gene>
    <name evidence="2" type="ORF">KC01_LOCUS24646</name>
</gene>
<evidence type="ECO:0000256" key="1">
    <source>
        <dbReference type="SAM" id="MobiDB-lite"/>
    </source>
</evidence>
<name>A0AAV2L0R7_KNICA</name>
<feature type="region of interest" description="Disordered" evidence="1">
    <location>
        <begin position="102"/>
        <end position="132"/>
    </location>
</feature>
<reference evidence="2 3" key="1">
    <citation type="submission" date="2024-04" db="EMBL/GenBank/DDBJ databases">
        <authorList>
            <person name="Waldvogel A.-M."/>
            <person name="Schoenle A."/>
        </authorList>
    </citation>
    <scope>NUCLEOTIDE SEQUENCE [LARGE SCALE GENOMIC DNA]</scope>
</reference>
<evidence type="ECO:0000313" key="2">
    <source>
        <dbReference type="EMBL" id="CAL1595921.1"/>
    </source>
</evidence>
<proteinExistence type="predicted"/>
<sequence>MNFWGSLVSAAARQRRQETGFFFRLLSVTGTKRPSSSSSSLSQCEPHERRVLCRRHGPLSLSLSKRSNFSFLDGDVLQSAANSAPGLASFIYRIQKQSLRGLNERPHSDARLHPFTQDGRRERESRGGIKKS</sequence>
<evidence type="ECO:0000313" key="3">
    <source>
        <dbReference type="Proteomes" id="UP001497482"/>
    </source>
</evidence>
<protein>
    <submittedName>
        <fullName evidence="2">Uncharacterized protein</fullName>
    </submittedName>
</protein>